<keyword evidence="8" id="KW-0460">Magnesium</keyword>
<accession>A0A1W1D0V2</accession>
<evidence type="ECO:0000256" key="8">
    <source>
        <dbReference type="ARBA" id="ARBA00022842"/>
    </source>
</evidence>
<evidence type="ECO:0000256" key="2">
    <source>
        <dbReference type="ARBA" id="ARBA00005842"/>
    </source>
</evidence>
<protein>
    <recommendedName>
        <fullName evidence="3">tRNA dimethylallyltransferase</fullName>
        <ecNumber evidence="3">2.5.1.75</ecNumber>
    </recommendedName>
</protein>
<proteinExistence type="inferred from homology"/>
<dbReference type="GO" id="GO:0052381">
    <property type="term" value="F:tRNA dimethylallyltransferase activity"/>
    <property type="evidence" value="ECO:0007669"/>
    <property type="project" value="UniProtKB-EC"/>
</dbReference>
<dbReference type="InterPro" id="IPR027417">
    <property type="entry name" value="P-loop_NTPase"/>
</dbReference>
<evidence type="ECO:0000256" key="9">
    <source>
        <dbReference type="ARBA" id="ARBA00049563"/>
    </source>
</evidence>
<evidence type="ECO:0000256" key="1">
    <source>
        <dbReference type="ARBA" id="ARBA00001946"/>
    </source>
</evidence>
<evidence type="ECO:0000256" key="5">
    <source>
        <dbReference type="ARBA" id="ARBA00022694"/>
    </source>
</evidence>
<dbReference type="NCBIfam" id="TIGR00174">
    <property type="entry name" value="miaA"/>
    <property type="match status" value="1"/>
</dbReference>
<keyword evidence="6" id="KW-0547">Nucleotide-binding</keyword>
<dbReference type="InterPro" id="IPR018022">
    <property type="entry name" value="IPT"/>
</dbReference>
<dbReference type="Pfam" id="PF01715">
    <property type="entry name" value="IPPT"/>
    <property type="match status" value="1"/>
</dbReference>
<dbReference type="HAMAP" id="MF_00185">
    <property type="entry name" value="IPP_trans"/>
    <property type="match status" value="1"/>
</dbReference>
<dbReference type="SUPFAM" id="SSF52540">
    <property type="entry name" value="P-loop containing nucleoside triphosphate hydrolases"/>
    <property type="match status" value="2"/>
</dbReference>
<dbReference type="PANTHER" id="PTHR11088:SF60">
    <property type="entry name" value="TRNA DIMETHYLALLYLTRANSFERASE"/>
    <property type="match status" value="1"/>
</dbReference>
<comment type="similarity">
    <text evidence="2">Belongs to the IPP transferase family.</text>
</comment>
<gene>
    <name evidence="10" type="ORF">MNB_SV-13-1493</name>
</gene>
<dbReference type="PANTHER" id="PTHR11088">
    <property type="entry name" value="TRNA DIMETHYLALLYLTRANSFERASE"/>
    <property type="match status" value="1"/>
</dbReference>
<keyword evidence="5" id="KW-0819">tRNA processing</keyword>
<dbReference type="Gene3D" id="3.40.50.300">
    <property type="entry name" value="P-loop containing nucleotide triphosphate hydrolases"/>
    <property type="match status" value="1"/>
</dbReference>
<evidence type="ECO:0000256" key="7">
    <source>
        <dbReference type="ARBA" id="ARBA00022840"/>
    </source>
</evidence>
<keyword evidence="4 10" id="KW-0808">Transferase</keyword>
<dbReference type="GO" id="GO:0006400">
    <property type="term" value="P:tRNA modification"/>
    <property type="evidence" value="ECO:0007669"/>
    <property type="project" value="TreeGrafter"/>
</dbReference>
<keyword evidence="7" id="KW-0067">ATP-binding</keyword>
<evidence type="ECO:0000256" key="6">
    <source>
        <dbReference type="ARBA" id="ARBA00022741"/>
    </source>
</evidence>
<comment type="cofactor">
    <cofactor evidence="1">
        <name>Mg(2+)</name>
        <dbReference type="ChEBI" id="CHEBI:18420"/>
    </cofactor>
</comment>
<name>A0A1W1D0V2_9ZZZZ</name>
<dbReference type="Gene3D" id="1.10.20.140">
    <property type="match status" value="1"/>
</dbReference>
<dbReference type="InterPro" id="IPR039657">
    <property type="entry name" value="Dimethylallyltransferase"/>
</dbReference>
<evidence type="ECO:0000256" key="3">
    <source>
        <dbReference type="ARBA" id="ARBA00012665"/>
    </source>
</evidence>
<evidence type="ECO:0000313" key="10">
    <source>
        <dbReference type="EMBL" id="SFV71532.1"/>
    </source>
</evidence>
<evidence type="ECO:0000256" key="4">
    <source>
        <dbReference type="ARBA" id="ARBA00022679"/>
    </source>
</evidence>
<comment type="catalytic activity">
    <reaction evidence="9">
        <text>adenosine(37) in tRNA + dimethylallyl diphosphate = N(6)-dimethylallyladenosine(37) in tRNA + diphosphate</text>
        <dbReference type="Rhea" id="RHEA:26482"/>
        <dbReference type="Rhea" id="RHEA-COMP:10162"/>
        <dbReference type="Rhea" id="RHEA-COMP:10375"/>
        <dbReference type="ChEBI" id="CHEBI:33019"/>
        <dbReference type="ChEBI" id="CHEBI:57623"/>
        <dbReference type="ChEBI" id="CHEBI:74411"/>
        <dbReference type="ChEBI" id="CHEBI:74415"/>
        <dbReference type="EC" id="2.5.1.75"/>
    </reaction>
</comment>
<sequence length="304" mass="35080">MSDFQQIALIGSTASGKSSLAIKLAKQNNAYILSLDSLAIYKEINIASAKPSFEERQGVKHFGMDVIFPNEPFDVTTFIKLYNCAKEEALKEEKNLIIVGGTSFYLNILMNGISPLPTISRKAKEKSNNLLQNVEEAHKFLYNLDKEYLKSITIHDRYRLEKMLNLYFETEMTPSEYFKANPPKSTVGEKLPIYEIIVDKETLRKRITRRTSQMLKAGLIDEVFYLEKNYTRRPNPMRSIGIKEVLSYLDGQYTKFEMKTKIITHTTQLAKRQRTFNNSKFTDKVSLSLEELTKLLLEKKRLSS</sequence>
<dbReference type="EC" id="2.5.1.75" evidence="3"/>
<dbReference type="EMBL" id="FPHM01000261">
    <property type="protein sequence ID" value="SFV71532.1"/>
    <property type="molecule type" value="Genomic_DNA"/>
</dbReference>
<reference evidence="10" key="1">
    <citation type="submission" date="2016-10" db="EMBL/GenBank/DDBJ databases">
        <authorList>
            <person name="de Groot N.N."/>
        </authorList>
    </citation>
    <scope>NUCLEOTIDE SEQUENCE</scope>
</reference>
<organism evidence="10">
    <name type="scientific">hydrothermal vent metagenome</name>
    <dbReference type="NCBI Taxonomy" id="652676"/>
    <lineage>
        <taxon>unclassified sequences</taxon>
        <taxon>metagenomes</taxon>
        <taxon>ecological metagenomes</taxon>
    </lineage>
</organism>
<dbReference type="GO" id="GO:0005524">
    <property type="term" value="F:ATP binding"/>
    <property type="evidence" value="ECO:0007669"/>
    <property type="project" value="UniProtKB-KW"/>
</dbReference>
<dbReference type="AlphaFoldDB" id="A0A1W1D0V2"/>